<sequence>MEGFVEALGWVALVLLVVVGLMAGWGASAVSGGRHLGRYLLVGVVTALAVPLLVIAAGIGALAASGIVMVLLVAAVGAVIVLALVRLLFD</sequence>
<feature type="transmembrane region" description="Helical" evidence="1">
    <location>
        <begin position="67"/>
        <end position="89"/>
    </location>
</feature>
<keyword evidence="1" id="KW-0812">Transmembrane</keyword>
<proteinExistence type="predicted"/>
<dbReference type="EMBL" id="WWNR01000019">
    <property type="protein sequence ID" value="MZQ91213.1"/>
    <property type="molecule type" value="Genomic_DNA"/>
</dbReference>
<gene>
    <name evidence="2" type="ORF">GS660_19165</name>
</gene>
<name>A0A6L8VLW9_9RHOB</name>
<feature type="transmembrane region" description="Helical" evidence="1">
    <location>
        <begin position="39"/>
        <end position="61"/>
    </location>
</feature>
<reference evidence="2 3" key="1">
    <citation type="submission" date="2020-01" db="EMBL/GenBank/DDBJ databases">
        <title>Frigidibacter albus SP32T (=CGMCC 1.13995T).</title>
        <authorList>
            <person name="Liao X."/>
        </authorList>
    </citation>
    <scope>NUCLEOTIDE SEQUENCE [LARGE SCALE GENOMIC DNA]</scope>
    <source>
        <strain evidence="2 3">SP32</strain>
    </source>
</reference>
<keyword evidence="1" id="KW-1133">Transmembrane helix</keyword>
<dbReference type="RefSeq" id="WP_161348595.1">
    <property type="nucleotide sequence ID" value="NZ_BMGW01000020.1"/>
</dbReference>
<comment type="caution">
    <text evidence="2">The sequence shown here is derived from an EMBL/GenBank/DDBJ whole genome shotgun (WGS) entry which is preliminary data.</text>
</comment>
<dbReference type="Proteomes" id="UP000477083">
    <property type="component" value="Unassembled WGS sequence"/>
</dbReference>
<keyword evidence="1" id="KW-0472">Membrane</keyword>
<protein>
    <submittedName>
        <fullName evidence="2">GlsB/YeaQ/YmgE family stress response membrane protein</fullName>
    </submittedName>
</protein>
<accession>A0A6L8VLW9</accession>
<evidence type="ECO:0000256" key="1">
    <source>
        <dbReference type="SAM" id="Phobius"/>
    </source>
</evidence>
<organism evidence="2 3">
    <name type="scientific">Frigidibacter albus</name>
    <dbReference type="NCBI Taxonomy" id="1465486"/>
    <lineage>
        <taxon>Bacteria</taxon>
        <taxon>Pseudomonadati</taxon>
        <taxon>Pseudomonadota</taxon>
        <taxon>Alphaproteobacteria</taxon>
        <taxon>Rhodobacterales</taxon>
        <taxon>Paracoccaceae</taxon>
        <taxon>Frigidibacter</taxon>
    </lineage>
</organism>
<feature type="transmembrane region" description="Helical" evidence="1">
    <location>
        <begin position="7"/>
        <end position="27"/>
    </location>
</feature>
<dbReference type="AlphaFoldDB" id="A0A6L8VLW9"/>
<evidence type="ECO:0000313" key="3">
    <source>
        <dbReference type="Proteomes" id="UP000477083"/>
    </source>
</evidence>
<evidence type="ECO:0000313" key="2">
    <source>
        <dbReference type="EMBL" id="MZQ91213.1"/>
    </source>
</evidence>
<keyword evidence="3" id="KW-1185">Reference proteome</keyword>